<evidence type="ECO:0000313" key="9">
    <source>
        <dbReference type="EMBL" id="SFN13166.1"/>
    </source>
</evidence>
<keyword evidence="10" id="KW-1185">Reference proteome</keyword>
<keyword evidence="5" id="KW-0720">Serine protease</keyword>
<feature type="domain" description="LD-carboxypeptidase N-terminal" evidence="7">
    <location>
        <begin position="19"/>
        <end position="134"/>
    </location>
</feature>
<feature type="active site" description="Charge relay system" evidence="6">
    <location>
        <position position="277"/>
    </location>
</feature>
<dbReference type="Pfam" id="PF02016">
    <property type="entry name" value="Peptidase_S66"/>
    <property type="match status" value="1"/>
</dbReference>
<keyword evidence="2 9" id="KW-0121">Carboxypeptidase</keyword>
<dbReference type="Gene3D" id="3.40.50.10740">
    <property type="entry name" value="Class I glutamine amidotransferase-like"/>
    <property type="match status" value="1"/>
</dbReference>
<dbReference type="GO" id="GO:0004180">
    <property type="term" value="F:carboxypeptidase activity"/>
    <property type="evidence" value="ECO:0007669"/>
    <property type="project" value="UniProtKB-KW"/>
</dbReference>
<dbReference type="AlphaFoldDB" id="A0A1I4WIX3"/>
<dbReference type="Proteomes" id="UP000199036">
    <property type="component" value="Unassembled WGS sequence"/>
</dbReference>
<dbReference type="GO" id="GO:0006508">
    <property type="term" value="P:proteolysis"/>
    <property type="evidence" value="ECO:0007669"/>
    <property type="project" value="UniProtKB-KW"/>
</dbReference>
<gene>
    <name evidence="9" type="ORF">SAMN05421741_101239</name>
</gene>
<comment type="similarity">
    <text evidence="1">Belongs to the peptidase S66 family.</text>
</comment>
<evidence type="ECO:0000256" key="1">
    <source>
        <dbReference type="ARBA" id="ARBA00010233"/>
    </source>
</evidence>
<dbReference type="CDD" id="cd07025">
    <property type="entry name" value="Peptidase_S66"/>
    <property type="match status" value="1"/>
</dbReference>
<dbReference type="Pfam" id="PF17676">
    <property type="entry name" value="Peptidase_S66C"/>
    <property type="match status" value="1"/>
</dbReference>
<reference evidence="10" key="1">
    <citation type="submission" date="2016-10" db="EMBL/GenBank/DDBJ databases">
        <authorList>
            <person name="Varghese N."/>
            <person name="Submissions S."/>
        </authorList>
    </citation>
    <scope>NUCLEOTIDE SEQUENCE [LARGE SCALE GENOMIC DNA]</scope>
    <source>
        <strain evidence="10">DS-12</strain>
    </source>
</reference>
<proteinExistence type="inferred from homology"/>
<dbReference type="GO" id="GO:0008236">
    <property type="term" value="F:serine-type peptidase activity"/>
    <property type="evidence" value="ECO:0007669"/>
    <property type="project" value="UniProtKB-KW"/>
</dbReference>
<evidence type="ECO:0000313" key="10">
    <source>
        <dbReference type="Proteomes" id="UP000199036"/>
    </source>
</evidence>
<dbReference type="InterPro" id="IPR027461">
    <property type="entry name" value="Carboxypeptidase_A_C_sf"/>
</dbReference>
<accession>A0A1I4WIX3</accession>
<dbReference type="PANTHER" id="PTHR30237:SF2">
    <property type="entry name" value="MUREIN TETRAPEPTIDE CARBOXYPEPTIDASE"/>
    <property type="match status" value="1"/>
</dbReference>
<feature type="active site" description="Nucleophile" evidence="6">
    <location>
        <position position="115"/>
    </location>
</feature>
<evidence type="ECO:0000259" key="7">
    <source>
        <dbReference type="Pfam" id="PF02016"/>
    </source>
</evidence>
<evidence type="ECO:0000259" key="8">
    <source>
        <dbReference type="Pfam" id="PF17676"/>
    </source>
</evidence>
<dbReference type="SUPFAM" id="SSF141986">
    <property type="entry name" value="LD-carboxypeptidase A C-terminal domain-like"/>
    <property type="match status" value="1"/>
</dbReference>
<dbReference type="InterPro" id="IPR003507">
    <property type="entry name" value="S66_fam"/>
</dbReference>
<feature type="active site" description="Charge relay system" evidence="6">
    <location>
        <position position="207"/>
    </location>
</feature>
<dbReference type="SUPFAM" id="SSF52317">
    <property type="entry name" value="Class I glutamine amidotransferase-like"/>
    <property type="match status" value="1"/>
</dbReference>
<sequence>MFKIIIMKIPAYLQKGDTVAMVCTARSFTRDEAQEAVSLFESWGLNIVFGSTIDINANQLGGTDEQRTDDLQRMMDDDSIKAIWIARGGYGTVRIIDKLDFSKFVKNPKWVIGFSDITVLHSHIHNLGIATLHAIMPYSVPKALNEAKETLRQALFNEDYQIEIPSNSSNKTGNAEGLLVGGNLSIIYSLLGSKSSINTKNKILYLEDLDEYLYHIDRMFYNLKRNGYFDDLNGLIIGGMTDMHDNQIPFGYDVKQIVLDLCKEYNFPICFDFPAGHIPDNRALNLGTKVSLNINNESTSLKYI</sequence>
<dbReference type="Gene3D" id="3.50.30.60">
    <property type="entry name" value="LD-carboxypeptidase A C-terminal domain-like"/>
    <property type="match status" value="1"/>
</dbReference>
<feature type="domain" description="LD-carboxypeptidase C-terminal" evidence="8">
    <location>
        <begin position="176"/>
        <end position="292"/>
    </location>
</feature>
<evidence type="ECO:0000256" key="5">
    <source>
        <dbReference type="ARBA" id="ARBA00022825"/>
    </source>
</evidence>
<keyword evidence="4" id="KW-0378">Hydrolase</keyword>
<evidence type="ECO:0000256" key="6">
    <source>
        <dbReference type="PIRSR" id="PIRSR028757-1"/>
    </source>
</evidence>
<keyword evidence="3" id="KW-0645">Protease</keyword>
<dbReference type="PIRSF" id="PIRSF028757">
    <property type="entry name" value="LD-carboxypeptidase"/>
    <property type="match status" value="1"/>
</dbReference>
<name>A0A1I4WIX3_9FLAO</name>
<dbReference type="InterPro" id="IPR040449">
    <property type="entry name" value="Peptidase_S66_N"/>
</dbReference>
<protein>
    <submittedName>
        <fullName evidence="9">Muramoyltetrapeptide carboxypeptidase</fullName>
    </submittedName>
</protein>
<dbReference type="InterPro" id="IPR027478">
    <property type="entry name" value="LdcA_N"/>
</dbReference>
<dbReference type="InterPro" id="IPR040921">
    <property type="entry name" value="Peptidase_S66C"/>
</dbReference>
<evidence type="ECO:0000256" key="4">
    <source>
        <dbReference type="ARBA" id="ARBA00022801"/>
    </source>
</evidence>
<evidence type="ECO:0000256" key="2">
    <source>
        <dbReference type="ARBA" id="ARBA00022645"/>
    </source>
</evidence>
<dbReference type="PANTHER" id="PTHR30237">
    <property type="entry name" value="MURAMOYLTETRAPEPTIDE CARBOXYPEPTIDASE"/>
    <property type="match status" value="1"/>
</dbReference>
<evidence type="ECO:0000256" key="3">
    <source>
        <dbReference type="ARBA" id="ARBA00022670"/>
    </source>
</evidence>
<dbReference type="STRING" id="913024.SAMN05421741_101239"/>
<dbReference type="EMBL" id="FOVI01000001">
    <property type="protein sequence ID" value="SFN13166.1"/>
    <property type="molecule type" value="Genomic_DNA"/>
</dbReference>
<organism evidence="9 10">
    <name type="scientific">Paenimyroides ummariense</name>
    <dbReference type="NCBI Taxonomy" id="913024"/>
    <lineage>
        <taxon>Bacteria</taxon>
        <taxon>Pseudomonadati</taxon>
        <taxon>Bacteroidota</taxon>
        <taxon>Flavobacteriia</taxon>
        <taxon>Flavobacteriales</taxon>
        <taxon>Flavobacteriaceae</taxon>
        <taxon>Paenimyroides</taxon>
    </lineage>
</organism>
<dbReference type="InterPro" id="IPR029062">
    <property type="entry name" value="Class_I_gatase-like"/>
</dbReference>